<dbReference type="Pfam" id="PF08632">
    <property type="entry name" value="Zds_C"/>
    <property type="match status" value="1"/>
</dbReference>
<dbReference type="STRING" id="1353952.A0A165HW83"/>
<feature type="compositionally biased region" description="Pro residues" evidence="1">
    <location>
        <begin position="358"/>
        <end position="372"/>
    </location>
</feature>
<feature type="compositionally biased region" description="Polar residues" evidence="1">
    <location>
        <begin position="473"/>
        <end position="484"/>
    </location>
</feature>
<feature type="region of interest" description="Disordered" evidence="1">
    <location>
        <begin position="584"/>
        <end position="603"/>
    </location>
</feature>
<evidence type="ECO:0000313" key="3">
    <source>
        <dbReference type="EMBL" id="KZT59828.1"/>
    </source>
</evidence>
<dbReference type="PANTHER" id="PTHR28089">
    <property type="entry name" value="PROTEIN ZDS1-RELATED"/>
    <property type="match status" value="1"/>
</dbReference>
<organism evidence="3 4">
    <name type="scientific">Calocera cornea HHB12733</name>
    <dbReference type="NCBI Taxonomy" id="1353952"/>
    <lineage>
        <taxon>Eukaryota</taxon>
        <taxon>Fungi</taxon>
        <taxon>Dikarya</taxon>
        <taxon>Basidiomycota</taxon>
        <taxon>Agaricomycotina</taxon>
        <taxon>Dacrymycetes</taxon>
        <taxon>Dacrymycetales</taxon>
        <taxon>Dacrymycetaceae</taxon>
        <taxon>Calocera</taxon>
    </lineage>
</organism>
<keyword evidence="4" id="KW-1185">Reference proteome</keyword>
<dbReference type="InParanoid" id="A0A165HW83"/>
<dbReference type="SMART" id="SM01327">
    <property type="entry name" value="Zds_C"/>
    <property type="match status" value="1"/>
</dbReference>
<dbReference type="GO" id="GO:0030010">
    <property type="term" value="P:establishment of cell polarity"/>
    <property type="evidence" value="ECO:0007669"/>
    <property type="project" value="TreeGrafter"/>
</dbReference>
<reference evidence="3 4" key="1">
    <citation type="journal article" date="2016" name="Mol. Biol. Evol.">
        <title>Comparative Genomics of Early-Diverging Mushroom-Forming Fungi Provides Insights into the Origins of Lignocellulose Decay Capabilities.</title>
        <authorList>
            <person name="Nagy L.G."/>
            <person name="Riley R."/>
            <person name="Tritt A."/>
            <person name="Adam C."/>
            <person name="Daum C."/>
            <person name="Floudas D."/>
            <person name="Sun H."/>
            <person name="Yadav J.S."/>
            <person name="Pangilinan J."/>
            <person name="Larsson K.H."/>
            <person name="Matsuura K."/>
            <person name="Barry K."/>
            <person name="Labutti K."/>
            <person name="Kuo R."/>
            <person name="Ohm R.A."/>
            <person name="Bhattacharya S.S."/>
            <person name="Shirouzu T."/>
            <person name="Yoshinaga Y."/>
            <person name="Martin F.M."/>
            <person name="Grigoriev I.V."/>
            <person name="Hibbett D.S."/>
        </authorList>
    </citation>
    <scope>NUCLEOTIDE SEQUENCE [LARGE SCALE GENOMIC DNA]</scope>
    <source>
        <strain evidence="3 4">HHB12733</strain>
    </source>
</reference>
<protein>
    <recommendedName>
        <fullName evidence="2">Protein Zds1 C-terminal domain-containing protein</fullName>
    </recommendedName>
</protein>
<sequence length="724" mass="78077">MSASNLPASNSMPSPSQIQREYTNLREIRRRSVSTEKGALMMDPDLPDLSPTSTSPVASAGYWSTLPEPPSPQVVAPPSPDGKVADEGMDDPTNLFWVPAHLHPELAPTEFRAFLKAHTRAQPSNGAAPSASPLSSPSAHVQANPATEGLGRKKSMLSRQYQPKENDGVEDEQMPPPSRMASGRRNRNSIFRETDGPQLTIDDLQKLEELAEEASKSDDPSRLRSVLRRSLSLNVAPAFIDTIDDIAEVDEADAPIIVPRPGQILRRAARTKIRKPSLSGDGGGHRFPASRKPRRTSGDAEAATDERPISYSDETAIFDSYGVDIHSPEALSDEGHGDFDNRSVSSPSELDHEVQHVPSPPIEVQPPTPPQPQVNHVPALVHPTPQRHLAIPSPVTTAPPARTPSPVSPRRPSHSPPESPASAVEPPSPTPSLTPSQETTSTAIHHPTTPAASASTSSLSSFAQPAPEKVDTAPTTSRPVSAPSSAKPAVHVTPPPSKEKEKKGGIFSKKKDKDHKLSKSKPSDRDSIKSSSSSTAEKEKEKEGFFGALFGGGKKKNEEPHSGGLFSGGGAGQAAAQKLLGASKSGKDMLRPNSPNPQGLNNFSRYPIHVERAVYRLSHIKLASPRRPLYEQVLISNLMFWYLGIINRPAGEEPAPKKTKEEKEDPLPSEHRPQQAGTPGAHPSEHDSLLKRVVTRQKDLEALTPVSDLQKCLFDLRNTKFSTV</sequence>
<evidence type="ECO:0000313" key="4">
    <source>
        <dbReference type="Proteomes" id="UP000076842"/>
    </source>
</evidence>
<dbReference type="EMBL" id="KV423936">
    <property type="protein sequence ID" value="KZT59828.1"/>
    <property type="molecule type" value="Genomic_DNA"/>
</dbReference>
<dbReference type="OrthoDB" id="5589766at2759"/>
<dbReference type="Proteomes" id="UP000076842">
    <property type="component" value="Unassembled WGS sequence"/>
</dbReference>
<dbReference type="AlphaFoldDB" id="A0A165HW83"/>
<evidence type="ECO:0000259" key="2">
    <source>
        <dbReference type="SMART" id="SM01327"/>
    </source>
</evidence>
<feature type="compositionally biased region" description="Basic and acidic residues" evidence="1">
    <location>
        <begin position="651"/>
        <end position="673"/>
    </location>
</feature>
<feature type="region of interest" description="Disordered" evidence="1">
    <location>
        <begin position="264"/>
        <end position="578"/>
    </location>
</feature>
<feature type="compositionally biased region" description="Low complexity" evidence="1">
    <location>
        <begin position="433"/>
        <end position="466"/>
    </location>
</feature>
<accession>A0A165HW83</accession>
<feature type="domain" description="Protein Zds1 C-terminal" evidence="2">
    <location>
        <begin position="595"/>
        <end position="647"/>
    </location>
</feature>
<feature type="compositionally biased region" description="Pro residues" evidence="1">
    <location>
        <begin position="67"/>
        <end position="80"/>
    </location>
</feature>
<proteinExistence type="predicted"/>
<dbReference type="PANTHER" id="PTHR28089:SF1">
    <property type="entry name" value="PROTEIN ZDS1-RELATED"/>
    <property type="match status" value="1"/>
</dbReference>
<feature type="compositionally biased region" description="Low complexity" evidence="1">
    <location>
        <begin position="123"/>
        <end position="139"/>
    </location>
</feature>
<dbReference type="InterPro" id="IPR013941">
    <property type="entry name" value="ZDS1_C"/>
</dbReference>
<name>A0A165HW83_9BASI</name>
<dbReference type="GO" id="GO:0010971">
    <property type="term" value="P:positive regulation of G2/M transition of mitotic cell cycle"/>
    <property type="evidence" value="ECO:0007669"/>
    <property type="project" value="TreeGrafter"/>
</dbReference>
<feature type="region of interest" description="Disordered" evidence="1">
    <location>
        <begin position="651"/>
        <end position="691"/>
    </location>
</feature>
<gene>
    <name evidence="3" type="ORF">CALCODRAFT_507203</name>
</gene>
<feature type="compositionally biased region" description="Basic and acidic residues" evidence="1">
    <location>
        <begin position="497"/>
        <end position="528"/>
    </location>
</feature>
<evidence type="ECO:0000256" key="1">
    <source>
        <dbReference type="SAM" id="MobiDB-lite"/>
    </source>
</evidence>
<feature type="region of interest" description="Disordered" evidence="1">
    <location>
        <begin position="113"/>
        <end position="200"/>
    </location>
</feature>
<feature type="region of interest" description="Disordered" evidence="1">
    <location>
        <begin position="1"/>
        <end position="91"/>
    </location>
</feature>
<dbReference type="GO" id="GO:0005737">
    <property type="term" value="C:cytoplasm"/>
    <property type="evidence" value="ECO:0007669"/>
    <property type="project" value="TreeGrafter"/>
</dbReference>
<dbReference type="InterPro" id="IPR040206">
    <property type="entry name" value="Zds1/2"/>
</dbReference>
<feature type="compositionally biased region" description="Polar residues" evidence="1">
    <location>
        <begin position="1"/>
        <end position="22"/>
    </location>
</feature>
<feature type="compositionally biased region" description="Pro residues" evidence="1">
    <location>
        <begin position="401"/>
        <end position="419"/>
    </location>
</feature>